<evidence type="ECO:0000313" key="1">
    <source>
        <dbReference type="EMBL" id="PKF36293.1"/>
    </source>
</evidence>
<name>A0A2N0WJJ9_9GAMM</name>
<evidence type="ECO:0000313" key="2">
    <source>
        <dbReference type="Proteomes" id="UP000233553"/>
    </source>
</evidence>
<accession>A0A2N0WJJ9</accession>
<comment type="caution">
    <text evidence="1">The sequence shown here is derived from an EMBL/GenBank/DDBJ whole genome shotgun (WGS) entry which is preliminary data.</text>
</comment>
<proteinExistence type="predicted"/>
<reference evidence="1 2" key="1">
    <citation type="submission" date="2017-12" db="EMBL/GenBank/DDBJ databases">
        <title>Draft Genome sequences of multiple microbial strains isolated from spacecraft associated surfaces.</title>
        <authorList>
            <person name="Seuylemezian A."/>
            <person name="Vaishampayan P."/>
            <person name="Venkateswaran K."/>
        </authorList>
    </citation>
    <scope>NUCLEOTIDE SEQUENCE [LARGE SCALE GENOMIC DNA]</scope>
    <source>
        <strain evidence="1 2">2P01AA</strain>
    </source>
</reference>
<gene>
    <name evidence="1" type="ORF">CW311_03790</name>
</gene>
<sequence length="64" mass="7535">MFIFDRLECNFYQKGGILEYNLMCVFRCFMDGMCQKNQSKPENMLGFLPQMKSKNKQILDVIVG</sequence>
<dbReference type="EMBL" id="PISJ01000003">
    <property type="protein sequence ID" value="PKF36293.1"/>
    <property type="molecule type" value="Genomic_DNA"/>
</dbReference>
<dbReference type="Proteomes" id="UP000233553">
    <property type="component" value="Unassembled WGS sequence"/>
</dbReference>
<protein>
    <submittedName>
        <fullName evidence="1">Uncharacterized protein</fullName>
    </submittedName>
</protein>
<dbReference type="AlphaFoldDB" id="A0A2N0WJJ9"/>
<organism evidence="1 2">
    <name type="scientific">Acinetobacter proteolyticus</name>
    <dbReference type="NCBI Taxonomy" id="1776741"/>
    <lineage>
        <taxon>Bacteria</taxon>
        <taxon>Pseudomonadati</taxon>
        <taxon>Pseudomonadota</taxon>
        <taxon>Gammaproteobacteria</taxon>
        <taxon>Moraxellales</taxon>
        <taxon>Moraxellaceae</taxon>
        <taxon>Acinetobacter</taxon>
    </lineage>
</organism>